<reference evidence="4 5" key="1">
    <citation type="submission" date="2018-02" db="EMBL/GenBank/DDBJ databases">
        <title>Solimicrobium silvestre gen. nov., sp. nov., isolated from alpine forest soil.</title>
        <authorList>
            <person name="Margesin R."/>
            <person name="Albuquerque L."/>
            <person name="Zhang D.-C."/>
            <person name="Froufe H.J.C."/>
            <person name="Severino R."/>
            <person name="Roxo I."/>
            <person name="Egas C."/>
            <person name="Da Costa M.S."/>
        </authorList>
    </citation>
    <scope>NUCLEOTIDE SEQUENCE [LARGE SCALE GENOMIC DNA]</scope>
    <source>
        <strain evidence="4 5">S20-91</strain>
    </source>
</reference>
<dbReference type="InterPro" id="IPR019257">
    <property type="entry name" value="MeTrfase_dom"/>
</dbReference>
<gene>
    <name evidence="4" type="ORF">S2091_0593</name>
</gene>
<accession>A0A2S9H3P7</accession>
<dbReference type="InterPro" id="IPR029063">
    <property type="entry name" value="SAM-dependent_MTases_sf"/>
</dbReference>
<dbReference type="NCBIfam" id="TIGR03438">
    <property type="entry name" value="egtD_ergothio"/>
    <property type="match status" value="1"/>
</dbReference>
<organism evidence="4 5">
    <name type="scientific">Solimicrobium silvestre</name>
    <dbReference type="NCBI Taxonomy" id="2099400"/>
    <lineage>
        <taxon>Bacteria</taxon>
        <taxon>Pseudomonadati</taxon>
        <taxon>Pseudomonadota</taxon>
        <taxon>Betaproteobacteria</taxon>
        <taxon>Burkholderiales</taxon>
        <taxon>Oxalobacteraceae</taxon>
        <taxon>Solimicrobium</taxon>
    </lineage>
</organism>
<keyword evidence="5" id="KW-1185">Reference proteome</keyword>
<dbReference type="GO" id="GO:0032259">
    <property type="term" value="P:methylation"/>
    <property type="evidence" value="ECO:0007669"/>
    <property type="project" value="UniProtKB-KW"/>
</dbReference>
<keyword evidence="1 4" id="KW-0489">Methyltransferase</keyword>
<dbReference type="AlphaFoldDB" id="A0A2S9H3P7"/>
<dbReference type="PANTHER" id="PTHR43397:SF1">
    <property type="entry name" value="ERGOTHIONEINE BIOSYNTHESIS PROTEIN 1"/>
    <property type="match status" value="1"/>
</dbReference>
<dbReference type="Proteomes" id="UP000237839">
    <property type="component" value="Unassembled WGS sequence"/>
</dbReference>
<evidence type="ECO:0000256" key="1">
    <source>
        <dbReference type="ARBA" id="ARBA00022603"/>
    </source>
</evidence>
<name>A0A2S9H3P7_9BURK</name>
<comment type="caution">
    <text evidence="4">The sequence shown here is derived from an EMBL/GenBank/DDBJ whole genome shotgun (WGS) entry which is preliminary data.</text>
</comment>
<protein>
    <submittedName>
        <fullName evidence="4">Dimethylhistidine N-methyltransferase</fullName>
    </submittedName>
</protein>
<dbReference type="Gene3D" id="3.40.50.150">
    <property type="entry name" value="Vaccinia Virus protein VP39"/>
    <property type="match status" value="1"/>
</dbReference>
<dbReference type="EMBL" id="PUGF01000002">
    <property type="protein sequence ID" value="PRC94590.1"/>
    <property type="molecule type" value="Genomic_DNA"/>
</dbReference>
<dbReference type="InterPro" id="IPR051128">
    <property type="entry name" value="EgtD_Methyltrsf_superfamily"/>
</dbReference>
<evidence type="ECO:0000313" key="5">
    <source>
        <dbReference type="Proteomes" id="UP000237839"/>
    </source>
</evidence>
<evidence type="ECO:0000259" key="3">
    <source>
        <dbReference type="Pfam" id="PF10017"/>
    </source>
</evidence>
<feature type="domain" description="Histidine-specific methyltransferase SAM-dependent" evidence="3">
    <location>
        <begin position="26"/>
        <end position="326"/>
    </location>
</feature>
<dbReference type="InterPro" id="IPR035094">
    <property type="entry name" value="EgtD"/>
</dbReference>
<evidence type="ECO:0000256" key="2">
    <source>
        <dbReference type="ARBA" id="ARBA00022679"/>
    </source>
</evidence>
<sequence length="329" mass="36958">MTKQMLMPELAVRLKDEFIPVDKILEEISAGLRQPQAHTSPKYLYDALGSKLFEAICELPEYYPTRTEAGIFEAYQDDIACSVGYGSTLIDLGAGNCAKAARLFPALRPEQYVAIDISADFLQIAVAQLQQRYPEVAMMGLCLDFSESLALSQQVRRERRLFFYPGSSIGNYTPSQALQFLRRIHNECQTSSQADSGLLIGVDLIKNENVMNAAYNDALGVTASFNLNLLLHLNRLIGADFDLRQWQHCGFFNSTQNRIEMHLVARQALTATWHGGAREFAQGESIHTENSYKYTQQAFLSLLAEAGFQKSKVWVDPNQWFMLCHAHAA</sequence>
<proteinExistence type="predicted"/>
<keyword evidence="2 4" id="KW-0808">Transferase</keyword>
<dbReference type="Pfam" id="PF10017">
    <property type="entry name" value="Methyltransf_33"/>
    <property type="match status" value="1"/>
</dbReference>
<dbReference type="InterPro" id="IPR017804">
    <property type="entry name" value="MeTrfase_EgtD-like"/>
</dbReference>
<dbReference type="PIRSF" id="PIRSF018005">
    <property type="entry name" value="UCP018005"/>
    <property type="match status" value="1"/>
</dbReference>
<dbReference type="PANTHER" id="PTHR43397">
    <property type="entry name" value="ERGOTHIONEINE BIOSYNTHESIS PROTEIN 1"/>
    <property type="match status" value="1"/>
</dbReference>
<dbReference type="GO" id="GO:0008168">
    <property type="term" value="F:methyltransferase activity"/>
    <property type="evidence" value="ECO:0007669"/>
    <property type="project" value="UniProtKB-KW"/>
</dbReference>
<dbReference type="SUPFAM" id="SSF53335">
    <property type="entry name" value="S-adenosyl-L-methionine-dependent methyltransferases"/>
    <property type="match status" value="1"/>
</dbReference>
<evidence type="ECO:0000313" key="4">
    <source>
        <dbReference type="EMBL" id="PRC94590.1"/>
    </source>
</evidence>